<feature type="transmembrane region" description="Helical" evidence="4">
    <location>
        <begin position="154"/>
        <end position="178"/>
    </location>
</feature>
<dbReference type="CDD" id="cd01949">
    <property type="entry name" value="GGDEF"/>
    <property type="match status" value="1"/>
</dbReference>
<keyword evidence="4" id="KW-0472">Membrane</keyword>
<dbReference type="InterPro" id="IPR029787">
    <property type="entry name" value="Nucleotide_cyclase"/>
</dbReference>
<dbReference type="InterPro" id="IPR050469">
    <property type="entry name" value="Diguanylate_Cyclase"/>
</dbReference>
<feature type="transmembrane region" description="Helical" evidence="4">
    <location>
        <begin position="99"/>
        <end position="118"/>
    </location>
</feature>
<dbReference type="InterPro" id="IPR043128">
    <property type="entry name" value="Rev_trsase/Diguanyl_cyclase"/>
</dbReference>
<organism evidence="6 7">
    <name type="scientific">Alteromonas alba</name>
    <dbReference type="NCBI Taxonomy" id="2079529"/>
    <lineage>
        <taxon>Bacteria</taxon>
        <taxon>Pseudomonadati</taxon>
        <taxon>Pseudomonadota</taxon>
        <taxon>Gammaproteobacteria</taxon>
        <taxon>Alteromonadales</taxon>
        <taxon>Alteromonadaceae</taxon>
        <taxon>Alteromonas/Salinimonas group</taxon>
        <taxon>Alteromonas</taxon>
    </lineage>
</organism>
<dbReference type="Proteomes" id="UP000238949">
    <property type="component" value="Unassembled WGS sequence"/>
</dbReference>
<comment type="catalytic activity">
    <reaction evidence="3">
        <text>2 GTP = 3',3'-c-di-GMP + 2 diphosphate</text>
        <dbReference type="Rhea" id="RHEA:24898"/>
        <dbReference type="ChEBI" id="CHEBI:33019"/>
        <dbReference type="ChEBI" id="CHEBI:37565"/>
        <dbReference type="ChEBI" id="CHEBI:58805"/>
        <dbReference type="EC" id="2.7.7.65"/>
    </reaction>
</comment>
<dbReference type="SMART" id="SM00267">
    <property type="entry name" value="GGDEF"/>
    <property type="match status" value="1"/>
</dbReference>
<dbReference type="OrthoDB" id="9812260at2"/>
<comment type="caution">
    <text evidence="6">The sequence shown here is derived from an EMBL/GenBank/DDBJ whole genome shotgun (WGS) entry which is preliminary data.</text>
</comment>
<proteinExistence type="predicted"/>
<protein>
    <recommendedName>
        <fullName evidence="2">diguanylate cyclase</fullName>
        <ecNumber evidence="2">2.7.7.65</ecNumber>
    </recommendedName>
</protein>
<keyword evidence="7" id="KW-1185">Reference proteome</keyword>
<dbReference type="Pfam" id="PF00990">
    <property type="entry name" value="GGDEF"/>
    <property type="match status" value="1"/>
</dbReference>
<dbReference type="PROSITE" id="PS50887">
    <property type="entry name" value="GGDEF"/>
    <property type="match status" value="1"/>
</dbReference>
<evidence type="ECO:0000256" key="3">
    <source>
        <dbReference type="ARBA" id="ARBA00034247"/>
    </source>
</evidence>
<feature type="transmembrane region" description="Helical" evidence="4">
    <location>
        <begin position="124"/>
        <end position="142"/>
    </location>
</feature>
<dbReference type="GO" id="GO:0052621">
    <property type="term" value="F:diguanylate cyclase activity"/>
    <property type="evidence" value="ECO:0007669"/>
    <property type="project" value="UniProtKB-EC"/>
</dbReference>
<dbReference type="AlphaFoldDB" id="A0A2S9V5N7"/>
<feature type="transmembrane region" description="Helical" evidence="4">
    <location>
        <begin position="190"/>
        <end position="212"/>
    </location>
</feature>
<dbReference type="PANTHER" id="PTHR45138">
    <property type="entry name" value="REGULATORY COMPONENTS OF SENSORY TRANSDUCTION SYSTEM"/>
    <property type="match status" value="1"/>
</dbReference>
<keyword evidence="4" id="KW-0812">Transmembrane</keyword>
<feature type="domain" description="GGDEF" evidence="5">
    <location>
        <begin position="253"/>
        <end position="383"/>
    </location>
</feature>
<evidence type="ECO:0000256" key="4">
    <source>
        <dbReference type="SAM" id="Phobius"/>
    </source>
</evidence>
<reference evidence="7" key="1">
    <citation type="journal article" date="2020" name="Int. J. Syst. Evol. Microbiol.">
        <title>Alteromonas alba sp. nov., a marine bacterium isolated from the seawater of the West Pacific Ocean.</title>
        <authorList>
            <person name="Sun C."/>
            <person name="Wu Y.-H."/>
            <person name="Xamxidin M."/>
            <person name="Cheng H."/>
            <person name="Xu X.-W."/>
        </authorList>
    </citation>
    <scope>NUCLEOTIDE SEQUENCE [LARGE SCALE GENOMIC DNA]</scope>
    <source>
        <strain evidence="7">190</strain>
    </source>
</reference>
<keyword evidence="4" id="KW-1133">Transmembrane helix</keyword>
<evidence type="ECO:0000259" key="5">
    <source>
        <dbReference type="PROSITE" id="PS50887"/>
    </source>
</evidence>
<sequence>MQDVHMYIQVGVLAIVAMIGISFTFALPKPRHQLKAKSASYARWFLVASWLVVFCQAIAHIGYPQIGLPGVYAAAILGAYMQLMSVLKRYGTEVSQSKKFAAALHIVGVMVVTSVLVATKAPAWIAHSLALSSVAFPVWQALRCVKQHFSTESIGGHLLFGVLSLVIALVLFGVPAYLTIAPADSHYHLAATSAFMLVIMLIFMLAFAVNILQSLLLKLRSQVHTDPLTGAKNRHFFYEIAPKLSAHAKRKHETLSLVACDIDYFKSINDEHGHVIGDIALKRFCEIIQSQLRQEDTLIRMGGEEFLILSPQYDGDKAAQMAERLRKTISESVISARGVDISLTASFGVMQMPPGADLFTTVKSADQALFDAKANGRNKVIMV</sequence>
<dbReference type="EC" id="2.7.7.65" evidence="2"/>
<feature type="transmembrane region" description="Helical" evidence="4">
    <location>
        <begin position="69"/>
        <end position="87"/>
    </location>
</feature>
<evidence type="ECO:0000313" key="7">
    <source>
        <dbReference type="Proteomes" id="UP000238949"/>
    </source>
</evidence>
<name>A0A2S9V5N7_9ALTE</name>
<evidence type="ECO:0000313" key="6">
    <source>
        <dbReference type="EMBL" id="PRO71714.1"/>
    </source>
</evidence>
<feature type="transmembrane region" description="Helical" evidence="4">
    <location>
        <begin position="40"/>
        <end position="63"/>
    </location>
</feature>
<dbReference type="EMBL" id="PVNP01000200">
    <property type="protein sequence ID" value="PRO71714.1"/>
    <property type="molecule type" value="Genomic_DNA"/>
</dbReference>
<dbReference type="Gene3D" id="3.30.70.270">
    <property type="match status" value="1"/>
</dbReference>
<feature type="transmembrane region" description="Helical" evidence="4">
    <location>
        <begin position="6"/>
        <end position="28"/>
    </location>
</feature>
<dbReference type="SUPFAM" id="SSF55073">
    <property type="entry name" value="Nucleotide cyclase"/>
    <property type="match status" value="1"/>
</dbReference>
<accession>A0A2S9V5N7</accession>
<dbReference type="NCBIfam" id="TIGR00254">
    <property type="entry name" value="GGDEF"/>
    <property type="match status" value="1"/>
</dbReference>
<evidence type="ECO:0000256" key="1">
    <source>
        <dbReference type="ARBA" id="ARBA00001946"/>
    </source>
</evidence>
<gene>
    <name evidence="6" type="ORF">C6Y40_20530</name>
</gene>
<dbReference type="FunFam" id="3.30.70.270:FF:000001">
    <property type="entry name" value="Diguanylate cyclase domain protein"/>
    <property type="match status" value="1"/>
</dbReference>
<evidence type="ECO:0000256" key="2">
    <source>
        <dbReference type="ARBA" id="ARBA00012528"/>
    </source>
</evidence>
<dbReference type="InterPro" id="IPR000160">
    <property type="entry name" value="GGDEF_dom"/>
</dbReference>
<dbReference type="PANTHER" id="PTHR45138:SF9">
    <property type="entry name" value="DIGUANYLATE CYCLASE DGCM-RELATED"/>
    <property type="match status" value="1"/>
</dbReference>
<comment type="cofactor">
    <cofactor evidence="1">
        <name>Mg(2+)</name>
        <dbReference type="ChEBI" id="CHEBI:18420"/>
    </cofactor>
</comment>